<protein>
    <submittedName>
        <fullName evidence="1">Uncharacterized protein</fullName>
    </submittedName>
</protein>
<keyword evidence="2" id="KW-1185">Reference proteome</keyword>
<dbReference type="HOGENOM" id="CLU_3311232_0_0_11"/>
<dbReference type="Proteomes" id="UP000027178">
    <property type="component" value="Unassembled WGS sequence"/>
</dbReference>
<gene>
    <name evidence="1" type="ORF">KCH_51530</name>
</gene>
<dbReference type="AlphaFoldDB" id="A0A066YP24"/>
<evidence type="ECO:0000313" key="1">
    <source>
        <dbReference type="EMBL" id="KDN83007.1"/>
    </source>
</evidence>
<comment type="caution">
    <text evidence="1">The sequence shown here is derived from an EMBL/GenBank/DDBJ whole genome shotgun (WGS) entry which is preliminary data.</text>
</comment>
<accession>A0A066YP24</accession>
<evidence type="ECO:0000313" key="2">
    <source>
        <dbReference type="Proteomes" id="UP000027178"/>
    </source>
</evidence>
<sequence>MLSHLPVSSRVLLGVAPALVAVATGAVSGGASIVRISGG</sequence>
<name>A0A066YP24_9ACTN</name>
<dbReference type="EMBL" id="JNBY01000096">
    <property type="protein sequence ID" value="KDN83007.1"/>
    <property type="molecule type" value="Genomic_DNA"/>
</dbReference>
<organism evidence="1 2">
    <name type="scientific">Kitasatospora cheerisanensis KCTC 2395</name>
    <dbReference type="NCBI Taxonomy" id="1348663"/>
    <lineage>
        <taxon>Bacteria</taxon>
        <taxon>Bacillati</taxon>
        <taxon>Actinomycetota</taxon>
        <taxon>Actinomycetes</taxon>
        <taxon>Kitasatosporales</taxon>
        <taxon>Streptomycetaceae</taxon>
        <taxon>Kitasatospora</taxon>
    </lineage>
</organism>
<proteinExistence type="predicted"/>
<reference evidence="1 2" key="1">
    <citation type="submission" date="2014-05" db="EMBL/GenBank/DDBJ databases">
        <title>Draft Genome Sequence of Kitasatospora cheerisanensis KCTC 2395.</title>
        <authorList>
            <person name="Nam D.H."/>
        </authorList>
    </citation>
    <scope>NUCLEOTIDE SEQUENCE [LARGE SCALE GENOMIC DNA]</scope>
    <source>
        <strain evidence="1 2">KCTC 2395</strain>
    </source>
</reference>